<evidence type="ECO:0000313" key="5">
    <source>
        <dbReference type="EMBL" id="GAP66188.1"/>
    </source>
</evidence>
<keyword evidence="3" id="KW-0460">Magnesium</keyword>
<dbReference type="InterPro" id="IPR023214">
    <property type="entry name" value="HAD_sf"/>
</dbReference>
<comment type="cofactor">
    <cofactor evidence="1">
        <name>Mg(2+)</name>
        <dbReference type="ChEBI" id="CHEBI:18420"/>
    </cofactor>
</comment>
<dbReference type="InterPro" id="IPR051400">
    <property type="entry name" value="HAD-like_hydrolase"/>
</dbReference>
<evidence type="ECO:0000256" key="2">
    <source>
        <dbReference type="ARBA" id="ARBA00022801"/>
    </source>
</evidence>
<organism evidence="5">
    <name type="scientific">Mizugakiibacter sediminis</name>
    <dbReference type="NCBI Taxonomy" id="1475481"/>
    <lineage>
        <taxon>Bacteria</taxon>
        <taxon>Pseudomonadati</taxon>
        <taxon>Pseudomonadota</taxon>
        <taxon>Gammaproteobacteria</taxon>
        <taxon>Lysobacterales</taxon>
        <taxon>Rhodanobacteraceae</taxon>
        <taxon>Mizugakiibacter</taxon>
    </lineage>
</organism>
<dbReference type="AlphaFoldDB" id="A0A0K8QMV2"/>
<dbReference type="OrthoDB" id="367448at2"/>
<keyword evidence="6" id="KW-1185">Reference proteome</keyword>
<evidence type="ECO:0000313" key="4">
    <source>
        <dbReference type="EMBL" id="GAN45209.1"/>
    </source>
</evidence>
<accession>A0A0K8QMV2</accession>
<evidence type="ECO:0000256" key="1">
    <source>
        <dbReference type="ARBA" id="ARBA00001946"/>
    </source>
</evidence>
<name>A0A0K8QMV2_9GAMM</name>
<dbReference type="NCBIfam" id="TIGR01509">
    <property type="entry name" value="HAD-SF-IA-v3"/>
    <property type="match status" value="1"/>
</dbReference>
<dbReference type="PANTHER" id="PTHR46470">
    <property type="entry name" value="N-ACYLNEURAMINATE-9-PHOSPHATASE"/>
    <property type="match status" value="1"/>
</dbReference>
<dbReference type="InterPro" id="IPR036412">
    <property type="entry name" value="HAD-like_sf"/>
</dbReference>
<dbReference type="Gene3D" id="3.40.50.1000">
    <property type="entry name" value="HAD superfamily/HAD-like"/>
    <property type="match status" value="1"/>
</dbReference>
<dbReference type="RefSeq" id="WP_062536644.1">
    <property type="nucleotide sequence ID" value="NZ_DF970194.1"/>
</dbReference>
<dbReference type="Gene3D" id="1.20.120.1600">
    <property type="match status" value="1"/>
</dbReference>
<dbReference type="EMBL" id="DF952379">
    <property type="protein sequence ID" value="GAN45209.1"/>
    <property type="molecule type" value="Genomic_DNA"/>
</dbReference>
<dbReference type="SFLD" id="SFLDG01129">
    <property type="entry name" value="C1.5:_HAD__Beta-PGM__Phosphata"/>
    <property type="match status" value="1"/>
</dbReference>
<dbReference type="GO" id="GO:0009231">
    <property type="term" value="P:riboflavin biosynthetic process"/>
    <property type="evidence" value="ECO:0007669"/>
    <property type="project" value="TreeGrafter"/>
</dbReference>
<evidence type="ECO:0000313" key="6">
    <source>
        <dbReference type="Proteomes" id="UP000253740"/>
    </source>
</evidence>
<sequence length="236" mass="25283">MRILALSLDLDDTLWPIAPAIARAERALDAFLRAHCPAVAEAFPVPAMRALRDRVAVEHPELAHDFSAQRRLSLARAFAACGHDDAALVDAAYEAYFAARNAVEPYPDALPALARLAARLPLVSVSNGNADLERIGLAHHFRARVSAREHGVGKPAPSIFRAACAALEVPPQCVLHVGDDPLLDVAGARAAGLRSAWLNRDGRGWDHDGVVPDLTLPDLAALADWCERHVEGTMAA</sequence>
<dbReference type="PANTHER" id="PTHR46470:SF4">
    <property type="entry name" value="5-AMINO-6-(5-PHOSPHO-D-RIBITYLAMINO)URACIL PHOSPHATASE YIGB"/>
    <property type="match status" value="1"/>
</dbReference>
<dbReference type="InterPro" id="IPR006439">
    <property type="entry name" value="HAD-SF_hydro_IA"/>
</dbReference>
<dbReference type="HOGENOM" id="CLU_045011_8_2_6"/>
<reference evidence="4" key="1">
    <citation type="submission" date="2015-03" db="EMBL/GenBank/DDBJ databases">
        <title>Draft genome sequence of Mizugakiibacter sediminis skMP5.</title>
        <authorList>
            <person name="Watanabe T."/>
            <person name="Kojima H."/>
            <person name="Fukui M."/>
        </authorList>
    </citation>
    <scope>NUCLEOTIDE SEQUENCE</scope>
    <source>
        <strain evidence="4">SkMP5</strain>
    </source>
</reference>
<dbReference type="SFLD" id="SFLDS00003">
    <property type="entry name" value="Haloacid_Dehalogenase"/>
    <property type="match status" value="1"/>
</dbReference>
<dbReference type="STRING" id="1475481.GCA_000953855_01520"/>
<gene>
    <name evidence="4" type="ORF">MBSD_1754</name>
    <name evidence="5" type="ORF">MBSD_n1491</name>
</gene>
<dbReference type="EMBL" id="DF970194">
    <property type="protein sequence ID" value="GAP66188.1"/>
    <property type="molecule type" value="Genomic_DNA"/>
</dbReference>
<proteinExistence type="predicted"/>
<dbReference type="SUPFAM" id="SSF56784">
    <property type="entry name" value="HAD-like"/>
    <property type="match status" value="1"/>
</dbReference>
<reference evidence="5" key="2">
    <citation type="submission" date="2015-08" db="EMBL/GenBank/DDBJ databases">
        <title>Complete DNA Sequence of Pseudomonas syringae pv. actinidiae, the Causal Agent of Kiwifruit Canker Disease.</title>
        <authorList>
            <person name="Rikkerink E.H.A."/>
            <person name="Fineran P.C."/>
        </authorList>
    </citation>
    <scope>NUCLEOTIDE SEQUENCE</scope>
    <source>
        <strain evidence="5">SkMP5</strain>
    </source>
</reference>
<keyword evidence="2 4" id="KW-0378">Hydrolase</keyword>
<dbReference type="Proteomes" id="UP000253740">
    <property type="component" value="Unassembled WGS sequence"/>
</dbReference>
<protein>
    <submittedName>
        <fullName evidence="4">HAD family hydrolase</fullName>
    </submittedName>
    <submittedName>
        <fullName evidence="5">Haloacid dehalogenase superfamily enzyme, subfamily IA</fullName>
    </submittedName>
</protein>
<evidence type="ECO:0000256" key="3">
    <source>
        <dbReference type="ARBA" id="ARBA00022842"/>
    </source>
</evidence>
<dbReference type="NCBIfam" id="TIGR01549">
    <property type="entry name" value="HAD-SF-IA-v1"/>
    <property type="match status" value="1"/>
</dbReference>
<dbReference type="Pfam" id="PF00702">
    <property type="entry name" value="Hydrolase"/>
    <property type="match status" value="1"/>
</dbReference>
<dbReference type="GO" id="GO:0016787">
    <property type="term" value="F:hydrolase activity"/>
    <property type="evidence" value="ECO:0007669"/>
    <property type="project" value="UniProtKB-KW"/>
</dbReference>